<dbReference type="Proteomes" id="UP000535437">
    <property type="component" value="Unassembled WGS sequence"/>
</dbReference>
<organism evidence="4 5">
    <name type="scientific">Nesterenkonia xinjiangensis</name>
    <dbReference type="NCBI Taxonomy" id="225327"/>
    <lineage>
        <taxon>Bacteria</taxon>
        <taxon>Bacillati</taxon>
        <taxon>Actinomycetota</taxon>
        <taxon>Actinomycetes</taxon>
        <taxon>Micrococcales</taxon>
        <taxon>Micrococcaceae</taxon>
        <taxon>Nesterenkonia</taxon>
    </lineage>
</organism>
<feature type="transmembrane region" description="Helical" evidence="2">
    <location>
        <begin position="198"/>
        <end position="227"/>
    </location>
</feature>
<feature type="transmembrane region" description="Helical" evidence="2">
    <location>
        <begin position="128"/>
        <end position="145"/>
    </location>
</feature>
<dbReference type="Pfam" id="PF02517">
    <property type="entry name" value="Rce1-like"/>
    <property type="match status" value="1"/>
</dbReference>
<dbReference type="AlphaFoldDB" id="A0A7Z0GKD0"/>
<protein>
    <recommendedName>
        <fullName evidence="3">CAAX prenyl protease 2/Lysostaphin resistance protein A-like domain-containing protein</fullName>
    </recommendedName>
</protein>
<dbReference type="GO" id="GO:0004175">
    <property type="term" value="F:endopeptidase activity"/>
    <property type="evidence" value="ECO:0007669"/>
    <property type="project" value="UniProtKB-ARBA"/>
</dbReference>
<evidence type="ECO:0000313" key="4">
    <source>
        <dbReference type="EMBL" id="NYJ77580.1"/>
    </source>
</evidence>
<evidence type="ECO:0000256" key="2">
    <source>
        <dbReference type="SAM" id="Phobius"/>
    </source>
</evidence>
<proteinExistence type="predicted"/>
<evidence type="ECO:0000256" key="1">
    <source>
        <dbReference type="SAM" id="MobiDB-lite"/>
    </source>
</evidence>
<feature type="domain" description="CAAX prenyl protease 2/Lysostaphin resistance protein A-like" evidence="3">
    <location>
        <begin position="132"/>
        <end position="228"/>
    </location>
</feature>
<feature type="transmembrane region" description="Helical" evidence="2">
    <location>
        <begin position="94"/>
        <end position="116"/>
    </location>
</feature>
<comment type="caution">
    <text evidence="4">The sequence shown here is derived from an EMBL/GenBank/DDBJ whole genome shotgun (WGS) entry which is preliminary data.</text>
</comment>
<reference evidence="4 5" key="1">
    <citation type="submission" date="2020-07" db="EMBL/GenBank/DDBJ databases">
        <title>Sequencing the genomes of 1000 actinobacteria strains.</title>
        <authorList>
            <person name="Klenk H.-P."/>
        </authorList>
    </citation>
    <scope>NUCLEOTIDE SEQUENCE [LARGE SCALE GENOMIC DNA]</scope>
    <source>
        <strain evidence="4 5">DSM 15475</strain>
    </source>
</reference>
<keyword evidence="5" id="KW-1185">Reference proteome</keyword>
<dbReference type="EMBL" id="JACCFY010000001">
    <property type="protein sequence ID" value="NYJ77580.1"/>
    <property type="molecule type" value="Genomic_DNA"/>
</dbReference>
<evidence type="ECO:0000313" key="5">
    <source>
        <dbReference type="Proteomes" id="UP000535437"/>
    </source>
</evidence>
<feature type="transmembrane region" description="Helical" evidence="2">
    <location>
        <begin position="21"/>
        <end position="43"/>
    </location>
</feature>
<dbReference type="PANTHER" id="PTHR39430">
    <property type="entry name" value="MEMBRANE-ASSOCIATED PROTEASE-RELATED"/>
    <property type="match status" value="1"/>
</dbReference>
<keyword evidence="2" id="KW-0472">Membrane</keyword>
<accession>A0A7Z0GKD0</accession>
<feature type="transmembrane region" description="Helical" evidence="2">
    <location>
        <begin position="248"/>
        <end position="270"/>
    </location>
</feature>
<dbReference type="GO" id="GO:0080120">
    <property type="term" value="P:CAAX-box protein maturation"/>
    <property type="evidence" value="ECO:0007669"/>
    <property type="project" value="UniProtKB-ARBA"/>
</dbReference>
<keyword evidence="2" id="KW-0812">Transmembrane</keyword>
<dbReference type="InterPro" id="IPR003675">
    <property type="entry name" value="Rce1/LyrA-like_dom"/>
</dbReference>
<feature type="transmembrane region" description="Helical" evidence="2">
    <location>
        <begin position="166"/>
        <end position="186"/>
    </location>
</feature>
<feature type="compositionally biased region" description="Low complexity" evidence="1">
    <location>
        <begin position="284"/>
        <end position="295"/>
    </location>
</feature>
<sequence length="304" mass="32431">MSDSAQVSKRESPRLPLAARLALAVLGCLVIWVAVTQLTGLWWGQESLGRHVSNAVGVTLLAVPMVLILCRQVDRRPLSSLGLSGGGGALKDMLRGALTWVLPAGIGLAAVVLLGWMEIRVEATPGELVGAVLLLVLLVFVYEALPEELIFRGYIYRNLADAVAPWVAAIVQALLFSFFGTALWVISAGWGVFLERSVLFFSMAVVVGLLRVMSGSVWGPIGFHLAFQVTMQLFLSPRYATVHVDDEAIFTIATAVVAFCAATTVAGFLWRGPVNWSEPEAEEPASSPGESPQGSRASSSPRGS</sequence>
<name>A0A7Z0GKD0_9MICC</name>
<dbReference type="RefSeq" id="WP_179541040.1">
    <property type="nucleotide sequence ID" value="NZ_BAAALL010000004.1"/>
</dbReference>
<keyword evidence="2" id="KW-1133">Transmembrane helix</keyword>
<gene>
    <name evidence="4" type="ORF">HNR09_000991</name>
</gene>
<dbReference type="PANTHER" id="PTHR39430:SF1">
    <property type="entry name" value="PROTEASE"/>
    <property type="match status" value="1"/>
</dbReference>
<feature type="transmembrane region" description="Helical" evidence="2">
    <location>
        <begin position="55"/>
        <end position="73"/>
    </location>
</feature>
<evidence type="ECO:0000259" key="3">
    <source>
        <dbReference type="Pfam" id="PF02517"/>
    </source>
</evidence>
<feature type="region of interest" description="Disordered" evidence="1">
    <location>
        <begin position="278"/>
        <end position="304"/>
    </location>
</feature>